<dbReference type="STRING" id="109895.A0A507DYZ8"/>
<gene>
    <name evidence="11" type="ORF">PhCBS80983_g04304</name>
</gene>
<dbReference type="GO" id="GO:0071051">
    <property type="term" value="P:poly(A)-dependent snoRNA 3'-end processing"/>
    <property type="evidence" value="ECO:0007669"/>
    <property type="project" value="TreeGrafter"/>
</dbReference>
<dbReference type="GO" id="GO:0071034">
    <property type="term" value="P:CUT catabolic process"/>
    <property type="evidence" value="ECO:0007669"/>
    <property type="project" value="TreeGrafter"/>
</dbReference>
<dbReference type="SUPFAM" id="SSF50249">
    <property type="entry name" value="Nucleic acid-binding proteins"/>
    <property type="match status" value="1"/>
</dbReference>
<keyword evidence="8" id="KW-0539">Nucleus</keyword>
<evidence type="ECO:0000256" key="6">
    <source>
        <dbReference type="ARBA" id="ARBA00022835"/>
    </source>
</evidence>
<dbReference type="EMBL" id="QEAQ01000065">
    <property type="protein sequence ID" value="TPX56776.1"/>
    <property type="molecule type" value="Genomic_DNA"/>
</dbReference>
<evidence type="ECO:0000256" key="9">
    <source>
        <dbReference type="ARBA" id="ARBA00030615"/>
    </source>
</evidence>
<dbReference type="Gene3D" id="3.30.1370.10">
    <property type="entry name" value="K Homology domain, type 1"/>
    <property type="match status" value="1"/>
</dbReference>
<comment type="similarity">
    <text evidence="3">Belongs to the RRP40 family.</text>
</comment>
<dbReference type="InterPro" id="IPR026699">
    <property type="entry name" value="Exosome_RNA_bind1/RRP40/RRP4"/>
</dbReference>
<dbReference type="InterPro" id="IPR012340">
    <property type="entry name" value="NA-bd_OB-fold"/>
</dbReference>
<keyword evidence="5" id="KW-0698">rRNA processing</keyword>
<evidence type="ECO:0000259" key="10">
    <source>
        <dbReference type="Pfam" id="PF15985"/>
    </source>
</evidence>
<comment type="caution">
    <text evidence="11">The sequence shown here is derived from an EMBL/GenBank/DDBJ whole genome shotgun (WGS) entry which is preliminary data.</text>
</comment>
<dbReference type="InterPro" id="IPR004088">
    <property type="entry name" value="KH_dom_type_1"/>
</dbReference>
<sequence length="271" mass="28927">MHCLSCDFTKATGVDKIFFIDPKATDGMDGIQTQVQQRRVVIPGDRIPLNLEAQEGGAPKVRAGPGLQQDGGELIAVKPGCIKHGNGNKFWVDGSQKRYVPAVGEPVLGTITGKFAESYKVDIGSAHPAMLPVLAFEGASRKNRPMLDVGALVYCRVAVANKDMEPELECIAPSSGKSGGYGPLKNGFVVRCSSRMARSLLDPKNPILLRLAEAFSFEMAVGLNGRVWFNADTVAQVIAATKAIQACDGAAAADHLRHVNAELRILEGIDM</sequence>
<organism evidence="11 12">
    <name type="scientific">Powellomyces hirtus</name>
    <dbReference type="NCBI Taxonomy" id="109895"/>
    <lineage>
        <taxon>Eukaryota</taxon>
        <taxon>Fungi</taxon>
        <taxon>Fungi incertae sedis</taxon>
        <taxon>Chytridiomycota</taxon>
        <taxon>Chytridiomycota incertae sedis</taxon>
        <taxon>Chytridiomycetes</taxon>
        <taxon>Spizellomycetales</taxon>
        <taxon>Powellomycetaceae</taxon>
        <taxon>Powellomyces</taxon>
    </lineage>
</organism>
<evidence type="ECO:0000313" key="12">
    <source>
        <dbReference type="Proteomes" id="UP000318582"/>
    </source>
</evidence>
<evidence type="ECO:0000256" key="2">
    <source>
        <dbReference type="ARBA" id="ARBA00004604"/>
    </source>
</evidence>
<dbReference type="Gene3D" id="2.40.50.140">
    <property type="entry name" value="Nucleic acid-binding proteins"/>
    <property type="match status" value="1"/>
</dbReference>
<evidence type="ECO:0000256" key="5">
    <source>
        <dbReference type="ARBA" id="ARBA00022552"/>
    </source>
</evidence>
<keyword evidence="12" id="KW-1185">Reference proteome</keyword>
<dbReference type="GO" id="GO:0000467">
    <property type="term" value="P:exonucleolytic trimming to generate mature 3'-end of 5.8S rRNA from tricistronic rRNA transcript (SSU-rRNA, 5.8S rRNA, LSU-rRNA)"/>
    <property type="evidence" value="ECO:0007669"/>
    <property type="project" value="TreeGrafter"/>
</dbReference>
<dbReference type="SUPFAM" id="SSF54791">
    <property type="entry name" value="Eukaryotic type KH-domain (KH-domain type I)"/>
    <property type="match status" value="1"/>
</dbReference>
<dbReference type="Gene3D" id="2.40.50.100">
    <property type="match status" value="1"/>
</dbReference>
<dbReference type="PANTHER" id="PTHR21321">
    <property type="entry name" value="PNAS-3 RELATED"/>
    <property type="match status" value="1"/>
</dbReference>
<dbReference type="GO" id="GO:0034475">
    <property type="term" value="P:U4 snRNA 3'-end processing"/>
    <property type="evidence" value="ECO:0007669"/>
    <property type="project" value="TreeGrafter"/>
</dbReference>
<dbReference type="GO" id="GO:0003723">
    <property type="term" value="F:RNA binding"/>
    <property type="evidence" value="ECO:0007669"/>
    <property type="project" value="UniProtKB-KW"/>
</dbReference>
<dbReference type="GO" id="GO:0005730">
    <property type="term" value="C:nucleolus"/>
    <property type="evidence" value="ECO:0007669"/>
    <property type="project" value="UniProtKB-SubCell"/>
</dbReference>
<keyword evidence="6" id="KW-0271">Exosome</keyword>
<dbReference type="CDD" id="cd22526">
    <property type="entry name" value="KH-I_Rrp40"/>
    <property type="match status" value="1"/>
</dbReference>
<accession>A0A507DYZ8</accession>
<dbReference type="InterPro" id="IPR036612">
    <property type="entry name" value="KH_dom_type_1_sf"/>
</dbReference>
<comment type="subcellular location">
    <subcellularLocation>
        <location evidence="1">Cytoplasm</location>
    </subcellularLocation>
    <subcellularLocation>
        <location evidence="2">Nucleus</location>
        <location evidence="2">Nucleolus</location>
    </subcellularLocation>
</comment>
<dbReference type="Pfam" id="PF21262">
    <property type="entry name" value="RRP40_S1"/>
    <property type="match status" value="1"/>
</dbReference>
<evidence type="ECO:0000256" key="3">
    <source>
        <dbReference type="ARBA" id="ARBA00007841"/>
    </source>
</evidence>
<dbReference type="SUPFAM" id="SSF110324">
    <property type="entry name" value="Ribosomal L27 protein-like"/>
    <property type="match status" value="1"/>
</dbReference>
<evidence type="ECO:0000256" key="1">
    <source>
        <dbReference type="ARBA" id="ARBA00004496"/>
    </source>
</evidence>
<feature type="domain" description="K Homology" evidence="10">
    <location>
        <begin position="187"/>
        <end position="234"/>
    </location>
</feature>
<evidence type="ECO:0000256" key="7">
    <source>
        <dbReference type="ARBA" id="ARBA00022884"/>
    </source>
</evidence>
<dbReference type="GO" id="GO:0071035">
    <property type="term" value="P:nuclear polyadenylation-dependent rRNA catabolic process"/>
    <property type="evidence" value="ECO:0007669"/>
    <property type="project" value="TreeGrafter"/>
</dbReference>
<keyword evidence="7" id="KW-0694">RNA-binding</keyword>
<dbReference type="CDD" id="cd05790">
    <property type="entry name" value="S1_Rrp40"/>
    <property type="match status" value="1"/>
</dbReference>
<proteinExistence type="inferred from homology"/>
<keyword evidence="4" id="KW-0963">Cytoplasm</keyword>
<dbReference type="Proteomes" id="UP000318582">
    <property type="component" value="Unassembled WGS sequence"/>
</dbReference>
<protein>
    <recommendedName>
        <fullName evidence="9">Ribosomal RNA-processing protein 40</fullName>
    </recommendedName>
</protein>
<dbReference type="AlphaFoldDB" id="A0A507DYZ8"/>
<dbReference type="PANTHER" id="PTHR21321:SF1">
    <property type="entry name" value="EXOSOME COMPLEX COMPONENT RRP40"/>
    <property type="match status" value="1"/>
</dbReference>
<dbReference type="InterPro" id="IPR049469">
    <property type="entry name" value="RRP40_KH-I"/>
</dbReference>
<evidence type="ECO:0000256" key="8">
    <source>
        <dbReference type="ARBA" id="ARBA00023242"/>
    </source>
</evidence>
<reference evidence="11 12" key="1">
    <citation type="journal article" date="2019" name="Sci. Rep.">
        <title>Comparative genomics of chytrid fungi reveal insights into the obligate biotrophic and pathogenic lifestyle of Synchytrium endobioticum.</title>
        <authorList>
            <person name="van de Vossenberg B.T.L.H."/>
            <person name="Warris S."/>
            <person name="Nguyen H.D.T."/>
            <person name="van Gent-Pelzer M.P.E."/>
            <person name="Joly D.L."/>
            <person name="van de Geest H.C."/>
            <person name="Bonants P.J.M."/>
            <person name="Smith D.S."/>
            <person name="Levesque C.A."/>
            <person name="van der Lee T.A.J."/>
        </authorList>
    </citation>
    <scope>NUCLEOTIDE SEQUENCE [LARGE SCALE GENOMIC DNA]</scope>
    <source>
        <strain evidence="11 12">CBS 809.83</strain>
    </source>
</reference>
<dbReference type="GO" id="GO:0000177">
    <property type="term" value="C:cytoplasmic exosome (RNase complex)"/>
    <property type="evidence" value="ECO:0007669"/>
    <property type="project" value="TreeGrafter"/>
</dbReference>
<evidence type="ECO:0000256" key="4">
    <source>
        <dbReference type="ARBA" id="ARBA00022490"/>
    </source>
</evidence>
<dbReference type="GO" id="GO:0071038">
    <property type="term" value="P:TRAMP-dependent tRNA surveillance pathway"/>
    <property type="evidence" value="ECO:0007669"/>
    <property type="project" value="TreeGrafter"/>
</dbReference>
<dbReference type="FunFam" id="2.40.50.140:FF:000127">
    <property type="entry name" value="Exosome complex component RRP40"/>
    <property type="match status" value="1"/>
</dbReference>
<name>A0A507DYZ8_9FUNG</name>
<evidence type="ECO:0000313" key="11">
    <source>
        <dbReference type="EMBL" id="TPX56776.1"/>
    </source>
</evidence>
<dbReference type="Pfam" id="PF15985">
    <property type="entry name" value="KH_6"/>
    <property type="match status" value="1"/>
</dbReference>
<dbReference type="InterPro" id="IPR037319">
    <property type="entry name" value="Rrp40_S1"/>
</dbReference>
<dbReference type="GO" id="GO:0000176">
    <property type="term" value="C:nuclear exosome (RNase complex)"/>
    <property type="evidence" value="ECO:0007669"/>
    <property type="project" value="TreeGrafter"/>
</dbReference>